<reference evidence="1 2" key="1">
    <citation type="submission" date="2022-03" db="EMBL/GenBank/DDBJ databases">
        <title>A chromosomal length assembly of Cordylochernes scorpioides.</title>
        <authorList>
            <person name="Zeh D."/>
            <person name="Zeh J."/>
        </authorList>
    </citation>
    <scope>NUCLEOTIDE SEQUENCE [LARGE SCALE GENOMIC DNA]</scope>
    <source>
        <strain evidence="1">IN4F17</strain>
        <tissue evidence="1">Whole Body</tissue>
    </source>
</reference>
<evidence type="ECO:0000313" key="1">
    <source>
        <dbReference type="EMBL" id="UYV82996.1"/>
    </source>
</evidence>
<organism evidence="1 2">
    <name type="scientific">Cordylochernes scorpioides</name>
    <dbReference type="NCBI Taxonomy" id="51811"/>
    <lineage>
        <taxon>Eukaryota</taxon>
        <taxon>Metazoa</taxon>
        <taxon>Ecdysozoa</taxon>
        <taxon>Arthropoda</taxon>
        <taxon>Chelicerata</taxon>
        <taxon>Arachnida</taxon>
        <taxon>Pseudoscorpiones</taxon>
        <taxon>Cheliferoidea</taxon>
        <taxon>Chernetidae</taxon>
        <taxon>Cordylochernes</taxon>
    </lineage>
</organism>
<protein>
    <submittedName>
        <fullName evidence="1">Uncharacterized protein</fullName>
    </submittedName>
</protein>
<keyword evidence="2" id="KW-1185">Reference proteome</keyword>
<sequence>MSVYWLSRVSSIKFTVISFRVIIPIYMLRGTTSLSFVHKCILVISYVFNKVHCNIFQSYNPDIHAKRYNFLKFLSMSVYWLSRVSSIKFTIISFRVIIPIYMVKSTTSLSFVYECILVTSCVFNKGHCNIFQSYNPIYMVKGTTSLSFVYECILVTSCVFNKGHCNIFQSYNPDIHAKSVSSIMVTVIYFRVIIPIYMLKGTTWLSRMSSIKVTVISFRVII</sequence>
<gene>
    <name evidence="1" type="ORF">LAZ67_22001662</name>
</gene>
<evidence type="ECO:0000313" key="2">
    <source>
        <dbReference type="Proteomes" id="UP001235939"/>
    </source>
</evidence>
<accession>A0ABY6LRN7</accession>
<name>A0ABY6LRN7_9ARAC</name>
<dbReference type="Proteomes" id="UP001235939">
    <property type="component" value="Chromosome 22"/>
</dbReference>
<proteinExistence type="predicted"/>
<dbReference type="EMBL" id="CP092884">
    <property type="protein sequence ID" value="UYV82996.1"/>
    <property type="molecule type" value="Genomic_DNA"/>
</dbReference>